<evidence type="ECO:0000313" key="15">
    <source>
        <dbReference type="Proteomes" id="UP000679307"/>
    </source>
</evidence>
<evidence type="ECO:0000256" key="10">
    <source>
        <dbReference type="ARBA" id="ARBA00023235"/>
    </source>
</evidence>
<dbReference type="CDD" id="cd18809">
    <property type="entry name" value="SF1_C_RecD"/>
    <property type="match status" value="1"/>
</dbReference>
<dbReference type="CDD" id="cd17933">
    <property type="entry name" value="DEXSc_RecD-like"/>
    <property type="match status" value="1"/>
</dbReference>
<dbReference type="InterPro" id="IPR049550">
    <property type="entry name" value="RecD_N"/>
</dbReference>
<comment type="subunit">
    <text evidence="11">Heterotrimer of RecB, RecC and RecD. All subunits contribute to DNA-binding.</text>
</comment>
<comment type="miscellaneous">
    <text evidence="11">In the RecBCD complex, RecB has a slow 3'-5' helicase, an exonuclease activity and loads RecA onto ssDNA, RecD has a fast 5'-3' helicase activity, while RecC stimulates the ATPase and processivity of the RecB helicase and contributes to recognition of the Chi site.</text>
</comment>
<keyword evidence="10 11" id="KW-0413">Isomerase</keyword>
<organism evidence="14 15">
    <name type="scientific">Nocardioides aquaticus</name>
    <dbReference type="NCBI Taxonomy" id="160826"/>
    <lineage>
        <taxon>Bacteria</taxon>
        <taxon>Bacillati</taxon>
        <taxon>Actinomycetota</taxon>
        <taxon>Actinomycetes</taxon>
        <taxon>Propionibacteriales</taxon>
        <taxon>Nocardioidaceae</taxon>
        <taxon>Nocardioides</taxon>
    </lineage>
</organism>
<evidence type="ECO:0000256" key="4">
    <source>
        <dbReference type="ARBA" id="ARBA00022801"/>
    </source>
</evidence>
<evidence type="ECO:0000256" key="11">
    <source>
        <dbReference type="HAMAP-Rule" id="MF_01487"/>
    </source>
</evidence>
<feature type="binding site" evidence="11">
    <location>
        <begin position="222"/>
        <end position="229"/>
    </location>
    <ligand>
        <name>ATP</name>
        <dbReference type="ChEBI" id="CHEBI:30616"/>
    </ligand>
</feature>
<keyword evidence="1 11" id="KW-0540">Nuclease</keyword>
<feature type="region of interest" description="Disordered" evidence="12">
    <location>
        <begin position="97"/>
        <end position="116"/>
    </location>
</feature>
<dbReference type="Pfam" id="PF21185">
    <property type="entry name" value="RecD_N"/>
    <property type="match status" value="1"/>
</dbReference>
<dbReference type="EMBL" id="CP075371">
    <property type="protein sequence ID" value="QVT77938.1"/>
    <property type="molecule type" value="Genomic_DNA"/>
</dbReference>
<evidence type="ECO:0000256" key="5">
    <source>
        <dbReference type="ARBA" id="ARBA00022806"/>
    </source>
</evidence>
<dbReference type="SMART" id="SM00382">
    <property type="entry name" value="AAA"/>
    <property type="match status" value="1"/>
</dbReference>
<dbReference type="NCBIfam" id="TIGR01447">
    <property type="entry name" value="recD"/>
    <property type="match status" value="1"/>
</dbReference>
<dbReference type="InterPro" id="IPR041851">
    <property type="entry name" value="RecD_N_sf"/>
</dbReference>
<proteinExistence type="inferred from homology"/>
<dbReference type="Gene3D" id="1.10.10.1020">
    <property type="entry name" value="RecBCD complex, subunit RecD, N-terminal domain"/>
    <property type="match status" value="1"/>
</dbReference>
<evidence type="ECO:0000256" key="1">
    <source>
        <dbReference type="ARBA" id="ARBA00022722"/>
    </source>
</evidence>
<dbReference type="RefSeq" id="WP_214057594.1">
    <property type="nucleotide sequence ID" value="NZ_BAAAHS010000017.1"/>
</dbReference>
<dbReference type="Proteomes" id="UP000679307">
    <property type="component" value="Chromosome"/>
</dbReference>
<keyword evidence="9 11" id="KW-0234">DNA repair</keyword>
<evidence type="ECO:0000256" key="8">
    <source>
        <dbReference type="ARBA" id="ARBA00023125"/>
    </source>
</evidence>
<dbReference type="Gene3D" id="3.40.50.300">
    <property type="entry name" value="P-loop containing nucleotide triphosphate hydrolases"/>
    <property type="match status" value="3"/>
</dbReference>
<keyword evidence="8 11" id="KW-0238">DNA-binding</keyword>
<keyword evidence="3 11" id="KW-0227">DNA damage</keyword>
<comment type="catalytic activity">
    <reaction evidence="11">
        <text>ATP + H2O = ADP + phosphate + H(+)</text>
        <dbReference type="Rhea" id="RHEA:13065"/>
        <dbReference type="ChEBI" id="CHEBI:15377"/>
        <dbReference type="ChEBI" id="CHEBI:15378"/>
        <dbReference type="ChEBI" id="CHEBI:30616"/>
        <dbReference type="ChEBI" id="CHEBI:43474"/>
        <dbReference type="ChEBI" id="CHEBI:456216"/>
        <dbReference type="EC" id="5.6.2.3"/>
    </reaction>
</comment>
<dbReference type="EC" id="5.6.2.3" evidence="11"/>
<evidence type="ECO:0000256" key="12">
    <source>
        <dbReference type="SAM" id="MobiDB-lite"/>
    </source>
</evidence>
<keyword evidence="4 11" id="KW-0378">Hydrolase</keyword>
<dbReference type="InterPro" id="IPR027417">
    <property type="entry name" value="P-loop_NTPase"/>
</dbReference>
<dbReference type="HAMAP" id="MF_01487">
    <property type="entry name" value="RecD"/>
    <property type="match status" value="1"/>
</dbReference>
<dbReference type="SUPFAM" id="SSF52540">
    <property type="entry name" value="P-loop containing nucleoside triphosphate hydrolases"/>
    <property type="match status" value="1"/>
</dbReference>
<dbReference type="Pfam" id="PF13245">
    <property type="entry name" value="AAA_19"/>
    <property type="match status" value="1"/>
</dbReference>
<sequence>MTTAPATGADVTSEDAWDHRRARGATGLLRTFNDAGVLEAVDVHVAQRLCASLGERDEQVALALALAVRAVRGGSVCVDLHTVAEEVVLWTEVPDDPAAAAAGSEPDAEPEAGEDPAAVLPWPEPGAWYAAVRASALTRPSEGGATVLRLLEDRLLYLDRYWREEQQVCDDLLARPPLDAPTDVESTALETGLDRVFPLPGYDEQRAAARTALTQRTTVLTGGPGTGKTTTVAALLALLAEQAEVAGRPRPRVALAAPTGKAAARLQQAVEEELAGLPAVDQERVGRPQAVTLHRLLGSNPRSSTRFRHHRGDRLPHDVVVVDETSMVSLTLTARLLEAVRPTTRLILVGDPDQLTSVEAGAVLADLVAGLAGHEHLAVAALRTSHRYGDAIGDLATAVRDGDADRALDLLRSGDEHLRLVEDPDPVPAVRELVLPRALELVRAAASGEAEAALRLLDQQRLLCAHREGSAGVRHWNRLVERWVAEETGEPVWATWYAGRPVLVTANDYGLGVHNGDAGVVVRDPVRGLRARVAAVPQALDLAPSRLGQVETMHALTIHKSQGSQADEVLVVLPPARSRLLTRELFYTAVTRARGRVVVVGAEAEVRAAIGRRAVRATGLRQRLGGAGPDVPGEG</sequence>
<dbReference type="InterPro" id="IPR050534">
    <property type="entry name" value="Coronavir_polyprotein_1ab"/>
</dbReference>
<dbReference type="Pfam" id="PF13538">
    <property type="entry name" value="UvrD_C_2"/>
    <property type="match status" value="1"/>
</dbReference>
<name>A0ABX8EBY4_9ACTN</name>
<comment type="similarity">
    <text evidence="11">Belongs to the RecD family.</text>
</comment>
<dbReference type="InterPro" id="IPR006344">
    <property type="entry name" value="RecD"/>
</dbReference>
<keyword evidence="7 11" id="KW-0067">ATP-binding</keyword>
<gene>
    <name evidence="14" type="primary">recD_1</name>
    <name evidence="11" type="synonym">recD</name>
    <name evidence="14" type="ORF">ENKNEFLB_00307</name>
</gene>
<evidence type="ECO:0000256" key="6">
    <source>
        <dbReference type="ARBA" id="ARBA00022839"/>
    </source>
</evidence>
<keyword evidence="2 11" id="KW-0547">Nucleotide-binding</keyword>
<feature type="domain" description="AAA+ ATPase" evidence="13">
    <location>
        <begin position="214"/>
        <end position="490"/>
    </location>
</feature>
<evidence type="ECO:0000256" key="9">
    <source>
        <dbReference type="ARBA" id="ARBA00023204"/>
    </source>
</evidence>
<dbReference type="PANTHER" id="PTHR43788">
    <property type="entry name" value="DNA2/NAM7 HELICASE FAMILY MEMBER"/>
    <property type="match status" value="1"/>
</dbReference>
<reference evidence="14 15" key="1">
    <citation type="submission" date="2021-05" db="EMBL/GenBank/DDBJ databases">
        <title>Complete genome of Nocardioides aquaticus KCTC 9944T isolated from meromictic and hypersaline Ekho Lake, Antarctica.</title>
        <authorList>
            <person name="Hwang K."/>
            <person name="Kim K.M."/>
            <person name="Choe H."/>
        </authorList>
    </citation>
    <scope>NUCLEOTIDE SEQUENCE [LARGE SCALE GENOMIC DNA]</scope>
    <source>
        <strain evidence="14 15">KCTC 9944</strain>
    </source>
</reference>
<dbReference type="InterPro" id="IPR003593">
    <property type="entry name" value="AAA+_ATPase"/>
</dbReference>
<accession>A0ABX8EBY4</accession>
<dbReference type="InterPro" id="IPR027785">
    <property type="entry name" value="UvrD-like_helicase_C"/>
</dbReference>
<comment type="function">
    <text evidence="11">A helicase/nuclease that prepares dsDNA breaks (DSB) for recombinational DNA repair. Binds to DSBs and unwinds DNA via a highly rapid and processive ATP-dependent bidirectional helicase activity. Unwinds dsDNA until it encounters a Chi (crossover hotspot instigator) sequence from the 3' direction. Cuts ssDNA a few nucleotides 3' to the Chi site. The properties and activities of the enzyme are changed at Chi. The Chi-altered holoenzyme produces a long 3'-ssDNA overhang and facilitates RecA-binding to the ssDNA for homologous DNA recombination and repair. Holoenzyme degrades any linearized DNA that is unable to undergo homologous recombination. In the holoenzyme this subunit has ssDNA-dependent ATPase and 5'-3' helicase activity. When added to pre-assembled RecBC greatly stimulates nuclease activity and augments holoenzyme processivity. Negatively regulates the RecA-loading ability of RecBCD.</text>
</comment>
<keyword evidence="6 11" id="KW-0269">Exonuclease</keyword>
<dbReference type="GO" id="GO:0008854">
    <property type="term" value="F:exodeoxyribonuclease V activity"/>
    <property type="evidence" value="ECO:0007669"/>
    <property type="project" value="UniProtKB-EC"/>
</dbReference>
<evidence type="ECO:0000259" key="13">
    <source>
        <dbReference type="SMART" id="SM00382"/>
    </source>
</evidence>
<evidence type="ECO:0000256" key="7">
    <source>
        <dbReference type="ARBA" id="ARBA00022840"/>
    </source>
</evidence>
<evidence type="ECO:0000256" key="2">
    <source>
        <dbReference type="ARBA" id="ARBA00022741"/>
    </source>
</evidence>
<keyword evidence="5 11" id="KW-0347">Helicase</keyword>
<dbReference type="PANTHER" id="PTHR43788:SF6">
    <property type="entry name" value="DNA HELICASE B"/>
    <property type="match status" value="1"/>
</dbReference>
<protein>
    <recommendedName>
        <fullName evidence="11">RecBCD enzyme subunit RecD</fullName>
        <ecNumber evidence="11">5.6.2.3</ecNumber>
    </recommendedName>
    <alternativeName>
        <fullName evidence="11">DNA 5'-3' helicase subunit RecD</fullName>
    </alternativeName>
    <alternativeName>
        <fullName evidence="11">Exonuclease V subunit RecD</fullName>
        <shortName evidence="11">ExoV subunit RecD</shortName>
    </alternativeName>
    <alternativeName>
        <fullName evidence="11">Helicase/nuclease RecBCD subunit RecD</fullName>
    </alternativeName>
</protein>
<keyword evidence="15" id="KW-1185">Reference proteome</keyword>
<evidence type="ECO:0000313" key="14">
    <source>
        <dbReference type="EMBL" id="QVT77938.1"/>
    </source>
</evidence>
<evidence type="ECO:0000256" key="3">
    <source>
        <dbReference type="ARBA" id="ARBA00022763"/>
    </source>
</evidence>